<dbReference type="EMBL" id="CAKLBY020000188">
    <property type="protein sequence ID" value="CAK7932129.1"/>
    <property type="molecule type" value="Genomic_DNA"/>
</dbReference>
<name>A0AAV1UGA1_9STRA</name>
<evidence type="ECO:0000313" key="2">
    <source>
        <dbReference type="Proteomes" id="UP001162060"/>
    </source>
</evidence>
<protein>
    <submittedName>
        <fullName evidence="1">Uncharacterized protein</fullName>
    </submittedName>
</protein>
<sequence length="221" mass="24680">MDPTITPAPHEAANATLATAEDLASLAEDRCPHADVLSRVLSLVSQDYSAPVPSCAAAAIQKALTDVADLLQRHQLDVINDNDSNGDDRRIVAYTLAQRTVIERGLRLLWTHVTTYQLHAALIDMMRTIDFLPRALVFWKHLRKSTVREIVQRGPMQWILTRAQQITAGERIRSLEETLDAHLRKIGMFKNLTMKCAGLTADSEQLEARVNEGMTLFGSRL</sequence>
<comment type="caution">
    <text evidence="1">The sequence shown here is derived from an EMBL/GenBank/DDBJ whole genome shotgun (WGS) entry which is preliminary data.</text>
</comment>
<gene>
    <name evidence="1" type="ORF">PM001_LOCUS17279</name>
</gene>
<dbReference type="AlphaFoldDB" id="A0AAV1UGA1"/>
<proteinExistence type="predicted"/>
<dbReference type="Proteomes" id="UP001162060">
    <property type="component" value="Unassembled WGS sequence"/>
</dbReference>
<accession>A0AAV1UGA1</accession>
<reference evidence="1" key="1">
    <citation type="submission" date="2024-01" db="EMBL/GenBank/DDBJ databases">
        <authorList>
            <person name="Webb A."/>
        </authorList>
    </citation>
    <scope>NUCLEOTIDE SEQUENCE</scope>
    <source>
        <strain evidence="1">Pm1</strain>
    </source>
</reference>
<evidence type="ECO:0000313" key="1">
    <source>
        <dbReference type="EMBL" id="CAK7932129.1"/>
    </source>
</evidence>
<organism evidence="1 2">
    <name type="scientific">Peronospora matthiolae</name>
    <dbReference type="NCBI Taxonomy" id="2874970"/>
    <lineage>
        <taxon>Eukaryota</taxon>
        <taxon>Sar</taxon>
        <taxon>Stramenopiles</taxon>
        <taxon>Oomycota</taxon>
        <taxon>Peronosporomycetes</taxon>
        <taxon>Peronosporales</taxon>
        <taxon>Peronosporaceae</taxon>
        <taxon>Peronospora</taxon>
    </lineage>
</organism>